<organism evidence="2 3">
    <name type="scientific">Striga asiatica</name>
    <name type="common">Asiatic witchweed</name>
    <name type="synonym">Buchnera asiatica</name>
    <dbReference type="NCBI Taxonomy" id="4170"/>
    <lineage>
        <taxon>Eukaryota</taxon>
        <taxon>Viridiplantae</taxon>
        <taxon>Streptophyta</taxon>
        <taxon>Embryophyta</taxon>
        <taxon>Tracheophyta</taxon>
        <taxon>Spermatophyta</taxon>
        <taxon>Magnoliopsida</taxon>
        <taxon>eudicotyledons</taxon>
        <taxon>Gunneridae</taxon>
        <taxon>Pentapetalae</taxon>
        <taxon>asterids</taxon>
        <taxon>lamiids</taxon>
        <taxon>Lamiales</taxon>
        <taxon>Orobanchaceae</taxon>
        <taxon>Buchnereae</taxon>
        <taxon>Striga</taxon>
    </lineage>
</organism>
<sequence>MEGFFPGRPSLSAHRRNTAVAGLPSPSRRVAAVSRIIASSLSADANPFVFFRHRTASVLLLAASFVSRLDASSPSASTITWIIAWQHSLVLIIENANVMATNWVILNLAIFLCIREVNGIGVELRELGCWQCDRIAVEADKKSPTTQRRTLHIQMSEPRTESPRGDPARPLPDTPSPLSSVTYFTNGL</sequence>
<feature type="region of interest" description="Disordered" evidence="1">
    <location>
        <begin position="143"/>
        <end position="179"/>
    </location>
</feature>
<dbReference type="Proteomes" id="UP000325081">
    <property type="component" value="Unassembled WGS sequence"/>
</dbReference>
<gene>
    <name evidence="2" type="ORF">STAS_00884</name>
</gene>
<comment type="caution">
    <text evidence="2">The sequence shown here is derived from an EMBL/GenBank/DDBJ whole genome shotgun (WGS) entry which is preliminary data.</text>
</comment>
<keyword evidence="3" id="KW-1185">Reference proteome</keyword>
<feature type="compositionally biased region" description="Basic and acidic residues" evidence="1">
    <location>
        <begin position="158"/>
        <end position="167"/>
    </location>
</feature>
<dbReference type="AlphaFoldDB" id="A0A5A7NXX1"/>
<dbReference type="EMBL" id="BKCP01000002">
    <property type="protein sequence ID" value="GER25312.1"/>
    <property type="molecule type" value="Genomic_DNA"/>
</dbReference>
<evidence type="ECO:0000313" key="3">
    <source>
        <dbReference type="Proteomes" id="UP000325081"/>
    </source>
</evidence>
<proteinExistence type="predicted"/>
<protein>
    <submittedName>
        <fullName evidence="2">F-box/WD repeat-containing protein 7</fullName>
    </submittedName>
</protein>
<evidence type="ECO:0000313" key="2">
    <source>
        <dbReference type="EMBL" id="GER25312.1"/>
    </source>
</evidence>
<reference evidence="3" key="1">
    <citation type="journal article" date="2019" name="Curr. Biol.">
        <title>Genome Sequence of Striga asiatica Provides Insight into the Evolution of Plant Parasitism.</title>
        <authorList>
            <person name="Yoshida S."/>
            <person name="Kim S."/>
            <person name="Wafula E.K."/>
            <person name="Tanskanen J."/>
            <person name="Kim Y.M."/>
            <person name="Honaas L."/>
            <person name="Yang Z."/>
            <person name="Spallek T."/>
            <person name="Conn C.E."/>
            <person name="Ichihashi Y."/>
            <person name="Cheong K."/>
            <person name="Cui S."/>
            <person name="Der J.P."/>
            <person name="Gundlach H."/>
            <person name="Jiao Y."/>
            <person name="Hori C."/>
            <person name="Ishida J.K."/>
            <person name="Kasahara H."/>
            <person name="Kiba T."/>
            <person name="Kim M.S."/>
            <person name="Koo N."/>
            <person name="Laohavisit A."/>
            <person name="Lee Y.H."/>
            <person name="Lumba S."/>
            <person name="McCourt P."/>
            <person name="Mortimer J.C."/>
            <person name="Mutuku J.M."/>
            <person name="Nomura T."/>
            <person name="Sasaki-Sekimoto Y."/>
            <person name="Seto Y."/>
            <person name="Wang Y."/>
            <person name="Wakatake T."/>
            <person name="Sakakibara H."/>
            <person name="Demura T."/>
            <person name="Yamaguchi S."/>
            <person name="Yoneyama K."/>
            <person name="Manabe R.I."/>
            <person name="Nelson D.C."/>
            <person name="Schulman A.H."/>
            <person name="Timko M.P."/>
            <person name="dePamphilis C.W."/>
            <person name="Choi D."/>
            <person name="Shirasu K."/>
        </authorList>
    </citation>
    <scope>NUCLEOTIDE SEQUENCE [LARGE SCALE GENOMIC DNA]</scope>
    <source>
        <strain evidence="3">cv. UVA1</strain>
    </source>
</reference>
<evidence type="ECO:0000256" key="1">
    <source>
        <dbReference type="SAM" id="MobiDB-lite"/>
    </source>
</evidence>
<accession>A0A5A7NXX1</accession>
<name>A0A5A7NXX1_STRAF</name>